<name>A0AB34ITS1_PRYPA</name>
<dbReference type="Proteomes" id="UP001515480">
    <property type="component" value="Unassembled WGS sequence"/>
</dbReference>
<gene>
    <name evidence="2" type="ORF">AB1Y20_008628</name>
</gene>
<sequence length="164" mass="18028">MSRRRHQSIGPFGPCHRCCRCCGLIRPAMPTSFAIRGTGCASRGWLRLSLQLRSQTLLLRRTQSLQSLRLPAIPIYFLLAAVLLQMDAINSILALILITIGTKIFLSAADVEVPTWLFVGALTAWRVLMGLIALRATYAVPEIPDNTEGTTTLDEASARMCSTK</sequence>
<dbReference type="EMBL" id="JBGBPQ010000019">
    <property type="protein sequence ID" value="KAL1504858.1"/>
    <property type="molecule type" value="Genomic_DNA"/>
</dbReference>
<keyword evidence="1" id="KW-0812">Transmembrane</keyword>
<protein>
    <submittedName>
        <fullName evidence="2">Uncharacterized protein</fullName>
    </submittedName>
</protein>
<evidence type="ECO:0000313" key="2">
    <source>
        <dbReference type="EMBL" id="KAL1504858.1"/>
    </source>
</evidence>
<organism evidence="2 3">
    <name type="scientific">Prymnesium parvum</name>
    <name type="common">Toxic golden alga</name>
    <dbReference type="NCBI Taxonomy" id="97485"/>
    <lineage>
        <taxon>Eukaryota</taxon>
        <taxon>Haptista</taxon>
        <taxon>Haptophyta</taxon>
        <taxon>Prymnesiophyceae</taxon>
        <taxon>Prymnesiales</taxon>
        <taxon>Prymnesiaceae</taxon>
        <taxon>Prymnesium</taxon>
    </lineage>
</organism>
<proteinExistence type="predicted"/>
<evidence type="ECO:0000256" key="1">
    <source>
        <dbReference type="SAM" id="Phobius"/>
    </source>
</evidence>
<keyword evidence="1" id="KW-1133">Transmembrane helix</keyword>
<keyword evidence="1" id="KW-0472">Membrane</keyword>
<reference evidence="2 3" key="1">
    <citation type="journal article" date="2024" name="Science">
        <title>Giant polyketide synthase enzymes in the biosynthesis of giant marine polyether toxins.</title>
        <authorList>
            <person name="Fallon T.R."/>
            <person name="Shende V.V."/>
            <person name="Wierzbicki I.H."/>
            <person name="Pendleton A.L."/>
            <person name="Watervoot N.F."/>
            <person name="Auber R.P."/>
            <person name="Gonzalez D.J."/>
            <person name="Wisecaver J.H."/>
            <person name="Moore B.S."/>
        </authorList>
    </citation>
    <scope>NUCLEOTIDE SEQUENCE [LARGE SCALE GENOMIC DNA]</scope>
    <source>
        <strain evidence="2 3">12B1</strain>
    </source>
</reference>
<keyword evidence="3" id="KW-1185">Reference proteome</keyword>
<evidence type="ECO:0000313" key="3">
    <source>
        <dbReference type="Proteomes" id="UP001515480"/>
    </source>
</evidence>
<accession>A0AB34ITS1</accession>
<dbReference type="AlphaFoldDB" id="A0AB34ITS1"/>
<feature type="transmembrane region" description="Helical" evidence="1">
    <location>
        <begin position="113"/>
        <end position="134"/>
    </location>
</feature>
<feature type="transmembrane region" description="Helical" evidence="1">
    <location>
        <begin position="75"/>
        <end position="101"/>
    </location>
</feature>
<comment type="caution">
    <text evidence="2">The sequence shown here is derived from an EMBL/GenBank/DDBJ whole genome shotgun (WGS) entry which is preliminary data.</text>
</comment>